<dbReference type="AlphaFoldDB" id="A0A812J5R1"/>
<evidence type="ECO:0000313" key="1">
    <source>
        <dbReference type="EMBL" id="CAE7200141.1"/>
    </source>
</evidence>
<comment type="caution">
    <text evidence="1">The sequence shown here is derived from an EMBL/GenBank/DDBJ whole genome shotgun (WGS) entry which is preliminary data.</text>
</comment>
<keyword evidence="2" id="KW-1185">Reference proteome</keyword>
<reference evidence="1" key="1">
    <citation type="submission" date="2021-02" db="EMBL/GenBank/DDBJ databases">
        <authorList>
            <person name="Dougan E. K."/>
            <person name="Rhodes N."/>
            <person name="Thang M."/>
            <person name="Chan C."/>
        </authorList>
    </citation>
    <scope>NUCLEOTIDE SEQUENCE</scope>
</reference>
<protein>
    <submittedName>
        <fullName evidence="1">Uncharacterized protein</fullName>
    </submittedName>
</protein>
<gene>
    <name evidence="1" type="ORF">SNAT2548_LOCUS5920</name>
</gene>
<sequence>MGTPCRSVKLRPRVLKFGWIPVNFVVLGHGPKDGSLHCSDSAILSGATVTYFACNAHATPQDATLDKPRGRTGGGLVEYCPATACGHLCPDFDDDVVPFRVWPDEVAAADGSLEEESFGGLLCLSSP</sequence>
<dbReference type="EMBL" id="CAJNDS010000384">
    <property type="protein sequence ID" value="CAE7200141.1"/>
    <property type="molecule type" value="Genomic_DNA"/>
</dbReference>
<evidence type="ECO:0000313" key="2">
    <source>
        <dbReference type="Proteomes" id="UP000604046"/>
    </source>
</evidence>
<accession>A0A812J5R1</accession>
<organism evidence="1 2">
    <name type="scientific">Symbiodinium natans</name>
    <dbReference type="NCBI Taxonomy" id="878477"/>
    <lineage>
        <taxon>Eukaryota</taxon>
        <taxon>Sar</taxon>
        <taxon>Alveolata</taxon>
        <taxon>Dinophyceae</taxon>
        <taxon>Suessiales</taxon>
        <taxon>Symbiodiniaceae</taxon>
        <taxon>Symbiodinium</taxon>
    </lineage>
</organism>
<proteinExistence type="predicted"/>
<dbReference type="Proteomes" id="UP000604046">
    <property type="component" value="Unassembled WGS sequence"/>
</dbReference>
<name>A0A812J5R1_9DINO</name>